<organism evidence="1 2">
    <name type="scientific">Taxus chinensis</name>
    <name type="common">Chinese yew</name>
    <name type="synonym">Taxus wallichiana var. chinensis</name>
    <dbReference type="NCBI Taxonomy" id="29808"/>
    <lineage>
        <taxon>Eukaryota</taxon>
        <taxon>Viridiplantae</taxon>
        <taxon>Streptophyta</taxon>
        <taxon>Embryophyta</taxon>
        <taxon>Tracheophyta</taxon>
        <taxon>Spermatophyta</taxon>
        <taxon>Pinopsida</taxon>
        <taxon>Pinidae</taxon>
        <taxon>Conifers II</taxon>
        <taxon>Cupressales</taxon>
        <taxon>Taxaceae</taxon>
        <taxon>Taxus</taxon>
    </lineage>
</organism>
<evidence type="ECO:0000313" key="2">
    <source>
        <dbReference type="Proteomes" id="UP000824469"/>
    </source>
</evidence>
<dbReference type="EMBL" id="JAHRHJ020000003">
    <property type="protein sequence ID" value="KAH9322716.1"/>
    <property type="molecule type" value="Genomic_DNA"/>
</dbReference>
<dbReference type="AlphaFoldDB" id="A0AA38LG99"/>
<gene>
    <name evidence="1" type="ORF">KI387_017355</name>
</gene>
<proteinExistence type="predicted"/>
<dbReference type="Proteomes" id="UP000824469">
    <property type="component" value="Unassembled WGS sequence"/>
</dbReference>
<sequence length="102" mass="10961">MAMRSTILGNAILNKNNLFPRNKISLCSTRLRASNLSENPGRNRHRAFKIPPCAAKDQIMTSGASAKALEKAAEADIVSAVLFDMDGVLCNSEEASRLAAVD</sequence>
<reference evidence="1 2" key="1">
    <citation type="journal article" date="2021" name="Nat. Plants">
        <title>The Taxus genome provides insights into paclitaxel biosynthesis.</title>
        <authorList>
            <person name="Xiong X."/>
            <person name="Gou J."/>
            <person name="Liao Q."/>
            <person name="Li Y."/>
            <person name="Zhou Q."/>
            <person name="Bi G."/>
            <person name="Li C."/>
            <person name="Du R."/>
            <person name="Wang X."/>
            <person name="Sun T."/>
            <person name="Guo L."/>
            <person name="Liang H."/>
            <person name="Lu P."/>
            <person name="Wu Y."/>
            <person name="Zhang Z."/>
            <person name="Ro D.K."/>
            <person name="Shang Y."/>
            <person name="Huang S."/>
            <person name="Yan J."/>
        </authorList>
    </citation>
    <scope>NUCLEOTIDE SEQUENCE [LARGE SCALE GENOMIC DNA]</scope>
    <source>
        <strain evidence="1">Ta-2019</strain>
    </source>
</reference>
<keyword evidence="2" id="KW-1185">Reference proteome</keyword>
<evidence type="ECO:0000313" key="1">
    <source>
        <dbReference type="EMBL" id="KAH9322716.1"/>
    </source>
</evidence>
<protein>
    <submittedName>
        <fullName evidence="1">Uncharacterized protein</fullName>
    </submittedName>
</protein>
<comment type="caution">
    <text evidence="1">The sequence shown here is derived from an EMBL/GenBank/DDBJ whole genome shotgun (WGS) entry which is preliminary data.</text>
</comment>
<feature type="non-terminal residue" evidence="1">
    <location>
        <position position="102"/>
    </location>
</feature>
<name>A0AA38LG99_TAXCH</name>
<accession>A0AA38LG99</accession>